<sequence length="136" mass="14646">MVAEGPEVVSYGSDAISPEAAYACLRPVLDDRPTEEFWVLLLDGRHRVLGLAQVTVGTLTASLVHPREVFGPAIRLGAAGLIVAHNHPSGDPEPSTEDLEVTRRLLEVGKLVGIPLLDHLVMGDGSFVSLRRRMGF</sequence>
<dbReference type="PROSITE" id="PS01302">
    <property type="entry name" value="UPF0758"/>
    <property type="match status" value="1"/>
</dbReference>
<keyword evidence="2" id="KW-0479">Metal-binding</keyword>
<dbReference type="AlphaFoldDB" id="A0A518BH75"/>
<keyword evidence="1" id="KW-0645">Protease</keyword>
<dbReference type="GO" id="GO:0008237">
    <property type="term" value="F:metallopeptidase activity"/>
    <property type="evidence" value="ECO:0007669"/>
    <property type="project" value="UniProtKB-KW"/>
</dbReference>
<organism evidence="7 8">
    <name type="scientific">Engelhardtia mirabilis</name>
    <dbReference type="NCBI Taxonomy" id="2528011"/>
    <lineage>
        <taxon>Bacteria</taxon>
        <taxon>Pseudomonadati</taxon>
        <taxon>Planctomycetota</taxon>
        <taxon>Planctomycetia</taxon>
        <taxon>Planctomycetia incertae sedis</taxon>
        <taxon>Engelhardtia</taxon>
    </lineage>
</organism>
<evidence type="ECO:0000256" key="5">
    <source>
        <dbReference type="ARBA" id="ARBA00023049"/>
    </source>
</evidence>
<reference evidence="7 8" key="1">
    <citation type="submission" date="2019-02" db="EMBL/GenBank/DDBJ databases">
        <title>Deep-cultivation of Planctomycetes and their phenomic and genomic characterization uncovers novel biology.</title>
        <authorList>
            <person name="Wiegand S."/>
            <person name="Jogler M."/>
            <person name="Boedeker C."/>
            <person name="Pinto D."/>
            <person name="Vollmers J."/>
            <person name="Rivas-Marin E."/>
            <person name="Kohn T."/>
            <person name="Peeters S.H."/>
            <person name="Heuer A."/>
            <person name="Rast P."/>
            <person name="Oberbeckmann S."/>
            <person name="Bunk B."/>
            <person name="Jeske O."/>
            <person name="Meyerdierks A."/>
            <person name="Storesund J.E."/>
            <person name="Kallscheuer N."/>
            <person name="Luecker S."/>
            <person name="Lage O.M."/>
            <person name="Pohl T."/>
            <person name="Merkel B.J."/>
            <person name="Hornburger P."/>
            <person name="Mueller R.-W."/>
            <person name="Bruemmer F."/>
            <person name="Labrenz M."/>
            <person name="Spormann A.M."/>
            <person name="Op den Camp H."/>
            <person name="Overmann J."/>
            <person name="Amann R."/>
            <person name="Jetten M.S.M."/>
            <person name="Mascher T."/>
            <person name="Medema M.H."/>
            <person name="Devos D.P."/>
            <person name="Kaster A.-K."/>
            <person name="Ovreas L."/>
            <person name="Rohde M."/>
            <person name="Galperin M.Y."/>
            <person name="Jogler C."/>
        </authorList>
    </citation>
    <scope>NUCLEOTIDE SEQUENCE [LARGE SCALE GENOMIC DNA]</scope>
    <source>
        <strain evidence="7 8">Pla133</strain>
    </source>
</reference>
<dbReference type="GO" id="GO:0046872">
    <property type="term" value="F:metal ion binding"/>
    <property type="evidence" value="ECO:0007669"/>
    <property type="project" value="UniProtKB-KW"/>
</dbReference>
<dbReference type="PANTHER" id="PTHR30471:SF3">
    <property type="entry name" value="UPF0758 PROTEIN YEES-RELATED"/>
    <property type="match status" value="1"/>
</dbReference>
<dbReference type="InterPro" id="IPR037518">
    <property type="entry name" value="MPN"/>
</dbReference>
<dbReference type="InterPro" id="IPR001405">
    <property type="entry name" value="UPF0758"/>
</dbReference>
<protein>
    <recommendedName>
        <fullName evidence="6">MPN domain-containing protein</fullName>
    </recommendedName>
</protein>
<keyword evidence="3" id="KW-0378">Hydrolase</keyword>
<dbReference type="PANTHER" id="PTHR30471">
    <property type="entry name" value="DNA REPAIR PROTEIN RADC"/>
    <property type="match status" value="1"/>
</dbReference>
<evidence type="ECO:0000256" key="2">
    <source>
        <dbReference type="ARBA" id="ARBA00022723"/>
    </source>
</evidence>
<keyword evidence="8" id="KW-1185">Reference proteome</keyword>
<dbReference type="InterPro" id="IPR025657">
    <property type="entry name" value="RadC_JAB"/>
</dbReference>
<gene>
    <name evidence="7" type="ORF">Pla133_14020</name>
</gene>
<dbReference type="EMBL" id="CP036287">
    <property type="protein sequence ID" value="QDU66332.1"/>
    <property type="molecule type" value="Genomic_DNA"/>
</dbReference>
<accession>A0A518BH75</accession>
<keyword evidence="5" id="KW-0482">Metalloprotease</keyword>
<evidence type="ECO:0000256" key="1">
    <source>
        <dbReference type="ARBA" id="ARBA00022670"/>
    </source>
</evidence>
<dbReference type="SUPFAM" id="SSF102712">
    <property type="entry name" value="JAB1/MPN domain"/>
    <property type="match status" value="1"/>
</dbReference>
<evidence type="ECO:0000259" key="6">
    <source>
        <dbReference type="PROSITE" id="PS50249"/>
    </source>
</evidence>
<dbReference type="KEGG" id="pbap:Pla133_14020"/>
<feature type="domain" description="MPN" evidence="6">
    <location>
        <begin position="14"/>
        <end position="136"/>
    </location>
</feature>
<evidence type="ECO:0000256" key="4">
    <source>
        <dbReference type="ARBA" id="ARBA00022833"/>
    </source>
</evidence>
<dbReference type="Gene3D" id="3.40.140.10">
    <property type="entry name" value="Cytidine Deaminase, domain 2"/>
    <property type="match status" value="1"/>
</dbReference>
<name>A0A518BH75_9BACT</name>
<dbReference type="Pfam" id="PF04002">
    <property type="entry name" value="RadC"/>
    <property type="match status" value="1"/>
</dbReference>
<dbReference type="InterPro" id="IPR020891">
    <property type="entry name" value="UPF0758_CS"/>
</dbReference>
<evidence type="ECO:0000313" key="7">
    <source>
        <dbReference type="EMBL" id="QDU66332.1"/>
    </source>
</evidence>
<proteinExistence type="predicted"/>
<dbReference type="PROSITE" id="PS50249">
    <property type="entry name" value="MPN"/>
    <property type="match status" value="1"/>
</dbReference>
<dbReference type="GO" id="GO:0006508">
    <property type="term" value="P:proteolysis"/>
    <property type="evidence" value="ECO:0007669"/>
    <property type="project" value="UniProtKB-KW"/>
</dbReference>
<evidence type="ECO:0000313" key="8">
    <source>
        <dbReference type="Proteomes" id="UP000316921"/>
    </source>
</evidence>
<dbReference type="CDD" id="cd08071">
    <property type="entry name" value="MPN_DUF2466"/>
    <property type="match status" value="1"/>
</dbReference>
<dbReference type="Proteomes" id="UP000316921">
    <property type="component" value="Chromosome"/>
</dbReference>
<keyword evidence="4" id="KW-0862">Zinc</keyword>
<dbReference type="NCBIfam" id="TIGR00608">
    <property type="entry name" value="radc"/>
    <property type="match status" value="1"/>
</dbReference>
<evidence type="ECO:0000256" key="3">
    <source>
        <dbReference type="ARBA" id="ARBA00022801"/>
    </source>
</evidence>